<keyword evidence="5 6" id="KW-0833">Ubl conjugation pathway</keyword>
<feature type="compositionally biased region" description="Acidic residues" evidence="7">
    <location>
        <begin position="21"/>
        <end position="41"/>
    </location>
</feature>
<accession>A0A9P8RTT5</accession>
<dbReference type="Gene3D" id="3.90.1750.10">
    <property type="entry name" value="Hect, E3 ligase catalytic domains"/>
    <property type="match status" value="1"/>
</dbReference>
<dbReference type="CDD" id="cd00078">
    <property type="entry name" value="HECTc"/>
    <property type="match status" value="1"/>
</dbReference>
<evidence type="ECO:0000313" key="9">
    <source>
        <dbReference type="EMBL" id="KAH0565982.1"/>
    </source>
</evidence>
<feature type="active site" description="Glycyl thioester intermediate" evidence="6">
    <location>
        <position position="521"/>
    </location>
</feature>
<feature type="domain" description="HECT" evidence="8">
    <location>
        <begin position="172"/>
        <end position="553"/>
    </location>
</feature>
<evidence type="ECO:0000256" key="4">
    <source>
        <dbReference type="ARBA" id="ARBA00022679"/>
    </source>
</evidence>
<dbReference type="GO" id="GO:0000209">
    <property type="term" value="P:protein polyubiquitination"/>
    <property type="evidence" value="ECO:0007669"/>
    <property type="project" value="InterPro"/>
</dbReference>
<dbReference type="SMART" id="SM00119">
    <property type="entry name" value="HECTc"/>
    <property type="match status" value="1"/>
</dbReference>
<evidence type="ECO:0000313" key="10">
    <source>
        <dbReference type="Proteomes" id="UP000750711"/>
    </source>
</evidence>
<dbReference type="InterPro" id="IPR035983">
    <property type="entry name" value="Hect_E3_ubiquitin_ligase"/>
</dbReference>
<proteinExistence type="predicted"/>
<dbReference type="Pfam" id="PF00632">
    <property type="entry name" value="HECT"/>
    <property type="match status" value="1"/>
</dbReference>
<dbReference type="InterPro" id="IPR044611">
    <property type="entry name" value="E3A/B/C-like"/>
</dbReference>
<evidence type="ECO:0000256" key="7">
    <source>
        <dbReference type="SAM" id="MobiDB-lite"/>
    </source>
</evidence>
<dbReference type="Gene3D" id="3.30.2410.10">
    <property type="entry name" value="Hect, E3 ligase catalytic domain"/>
    <property type="match status" value="1"/>
</dbReference>
<evidence type="ECO:0000256" key="3">
    <source>
        <dbReference type="ARBA" id="ARBA00012485"/>
    </source>
</evidence>
<evidence type="ECO:0000256" key="1">
    <source>
        <dbReference type="ARBA" id="ARBA00000885"/>
    </source>
</evidence>
<dbReference type="PROSITE" id="PS50237">
    <property type="entry name" value="HECT"/>
    <property type="match status" value="1"/>
</dbReference>
<dbReference type="FunFam" id="3.30.2160.10:FF:000015">
    <property type="entry name" value="IQ and HECT domain protein"/>
    <property type="match status" value="1"/>
</dbReference>
<name>A0A9P8RTT5_9PEZI</name>
<dbReference type="EC" id="2.3.2.26" evidence="3"/>
<dbReference type="PANTHER" id="PTHR45700:SF2">
    <property type="entry name" value="UBIQUITIN-PROTEIN LIGASE E3C"/>
    <property type="match status" value="1"/>
</dbReference>
<organism evidence="9 10">
    <name type="scientific">Trichoglossum hirsutum</name>
    <dbReference type="NCBI Taxonomy" id="265104"/>
    <lineage>
        <taxon>Eukaryota</taxon>
        <taxon>Fungi</taxon>
        <taxon>Dikarya</taxon>
        <taxon>Ascomycota</taxon>
        <taxon>Pezizomycotina</taxon>
        <taxon>Geoglossomycetes</taxon>
        <taxon>Geoglossales</taxon>
        <taxon>Geoglossaceae</taxon>
        <taxon>Trichoglossum</taxon>
    </lineage>
</organism>
<evidence type="ECO:0000256" key="6">
    <source>
        <dbReference type="PROSITE-ProRule" id="PRU00104"/>
    </source>
</evidence>
<keyword evidence="10" id="KW-1185">Reference proteome</keyword>
<dbReference type="AlphaFoldDB" id="A0A9P8RTT5"/>
<dbReference type="GO" id="GO:0006511">
    <property type="term" value="P:ubiquitin-dependent protein catabolic process"/>
    <property type="evidence" value="ECO:0007669"/>
    <property type="project" value="TreeGrafter"/>
</dbReference>
<dbReference type="GO" id="GO:0061630">
    <property type="term" value="F:ubiquitin protein ligase activity"/>
    <property type="evidence" value="ECO:0007669"/>
    <property type="project" value="UniProtKB-EC"/>
</dbReference>
<dbReference type="InterPro" id="IPR000569">
    <property type="entry name" value="HECT_dom"/>
</dbReference>
<dbReference type="SUPFAM" id="SSF56204">
    <property type="entry name" value="Hect, E3 ligase catalytic domain"/>
    <property type="match status" value="1"/>
</dbReference>
<gene>
    <name evidence="9" type="ORF">GP486_000628</name>
</gene>
<protein>
    <recommendedName>
        <fullName evidence="3">HECT-type E3 ubiquitin transferase</fullName>
        <ecNumber evidence="3">2.3.2.26</ecNumber>
    </recommendedName>
</protein>
<comment type="caution">
    <text evidence="9">The sequence shown here is derived from an EMBL/GenBank/DDBJ whole genome shotgun (WGS) entry which is preliminary data.</text>
</comment>
<evidence type="ECO:0000256" key="5">
    <source>
        <dbReference type="ARBA" id="ARBA00022786"/>
    </source>
</evidence>
<reference evidence="9" key="1">
    <citation type="submission" date="2021-03" db="EMBL/GenBank/DDBJ databases">
        <title>Comparative genomics and phylogenomic investigation of the class Geoglossomycetes provide insights into ecological specialization and systematics.</title>
        <authorList>
            <person name="Melie T."/>
            <person name="Pirro S."/>
            <person name="Miller A.N."/>
            <person name="Quandt A."/>
        </authorList>
    </citation>
    <scope>NUCLEOTIDE SEQUENCE</scope>
    <source>
        <strain evidence="9">CAQ_001_2017</strain>
    </source>
</reference>
<evidence type="ECO:0000259" key="8">
    <source>
        <dbReference type="PROSITE" id="PS50237"/>
    </source>
</evidence>
<dbReference type="Gene3D" id="3.30.2160.10">
    <property type="entry name" value="Hect, E3 ligase catalytic domain"/>
    <property type="match status" value="1"/>
</dbReference>
<dbReference type="FunFam" id="3.30.2410.10:FF:000017">
    <property type="entry name" value="E3 ubiquitin-protein ligase UPL7"/>
    <property type="match status" value="1"/>
</dbReference>
<evidence type="ECO:0000256" key="2">
    <source>
        <dbReference type="ARBA" id="ARBA00004906"/>
    </source>
</evidence>
<comment type="catalytic activity">
    <reaction evidence="1">
        <text>S-ubiquitinyl-[E2 ubiquitin-conjugating enzyme]-L-cysteine + [acceptor protein]-L-lysine = [E2 ubiquitin-conjugating enzyme]-L-cysteine + N(6)-ubiquitinyl-[acceptor protein]-L-lysine.</text>
        <dbReference type="EC" id="2.3.2.26"/>
    </reaction>
</comment>
<dbReference type="PANTHER" id="PTHR45700">
    <property type="entry name" value="UBIQUITIN-PROTEIN LIGASE E3C"/>
    <property type="match status" value="1"/>
</dbReference>
<sequence length="553" mass="62709">MEGFIPDVVAEEENRHKVQSADDEDDELSGGIEEDNDEEDALPTSEIIGTRRTQQTRNLQILRRQQRKASRKKYLEAVTPRLEILQNMPFFIPFATRVQIFRQFVLMDQTRRRGGHIDPDSWRLSTVQGLHQRGMENRMIEHEIINRHHARIKRDSVFQDAYDQFYELGEGLKEPIQITFVDRFNTPEAGIDGGGVTKEFLTSVTNEAFSPSSGLNLFVENDHNLLYPNPSAVDERKYYLRHAGIKEGSLDWSYHIRDLLRRYEFLGRIVGKCLYEGILVDVGFAGFFLLKWALTGGSGMASRESSYRANLNDLRDLDEGLYQGLLQLKNYEGDVGDFSLNFTVTDPISASDGSDGAAPSRTITHELKPNGSNIPVTNENRLVYISYIARHRLQLQPHLQTNAFLRGLGEIIQPSWLSMFNQSELQTLVGGDSSEIDVADLRKNTLYGGVYAIGDDQKEHPCIQMFWEVMTSLSDSERRNVLKFVTSTPRAPLLGFGQLNPRFSIRDAGEDQERLPSASTCVNLLKLPRYESGKTMREKLLYAVNAGAGFDLS</sequence>
<feature type="region of interest" description="Disordered" evidence="7">
    <location>
        <begin position="1"/>
        <end position="43"/>
    </location>
</feature>
<dbReference type="EMBL" id="JAGHQM010000045">
    <property type="protein sequence ID" value="KAH0565982.1"/>
    <property type="molecule type" value="Genomic_DNA"/>
</dbReference>
<keyword evidence="4" id="KW-0808">Transferase</keyword>
<comment type="pathway">
    <text evidence="2">Protein modification; protein ubiquitination.</text>
</comment>
<dbReference type="Proteomes" id="UP000750711">
    <property type="component" value="Unassembled WGS sequence"/>
</dbReference>